<dbReference type="Gene3D" id="3.50.70.10">
    <property type="match status" value="1"/>
</dbReference>
<evidence type="ECO:0000313" key="4">
    <source>
        <dbReference type="Proteomes" id="UP000525987"/>
    </source>
</evidence>
<dbReference type="SUPFAM" id="SSF54626">
    <property type="entry name" value="Chalcone isomerase"/>
    <property type="match status" value="1"/>
</dbReference>
<dbReference type="GO" id="GO:0016872">
    <property type="term" value="F:intramolecular lyase activity"/>
    <property type="evidence" value="ECO:0007669"/>
    <property type="project" value="InterPro"/>
</dbReference>
<dbReference type="Proteomes" id="UP000525987">
    <property type="component" value="Unassembled WGS sequence"/>
</dbReference>
<protein>
    <recommendedName>
        <fullName evidence="2">Chalcone isomerase domain-containing protein</fullName>
    </recommendedName>
</protein>
<sequence>MPTRRWPLVVLLLTLILGATPAIAEVTVKNARFASSLKVEGRPYQLIGHGLFRYMIWDAYAGAYYQAEGYPRPAPQSSEVPRRLELVYFHAIEAGDFAEVTRDTLREQLGEAEFRALRPALSAFNARYRNVSPGDRYALNWNGETLTLALNGEPLYERPEPALANALFGIWLGEAPLGDGFRDDLLGR</sequence>
<dbReference type="RefSeq" id="WP_183387735.1">
    <property type="nucleotide sequence ID" value="NZ_JACHXM010000009.1"/>
</dbReference>
<name>A0A7W5BYH2_9GAMM</name>
<evidence type="ECO:0000313" key="3">
    <source>
        <dbReference type="EMBL" id="MBB3141352.1"/>
    </source>
</evidence>
<dbReference type="Pfam" id="PF16036">
    <property type="entry name" value="Chalcone_3"/>
    <property type="match status" value="1"/>
</dbReference>
<feature type="signal peptide" evidence="1">
    <location>
        <begin position="1"/>
        <end position="24"/>
    </location>
</feature>
<dbReference type="AlphaFoldDB" id="A0A7W5BYH2"/>
<dbReference type="InterPro" id="IPR036298">
    <property type="entry name" value="Chalcone_isomerase_sf"/>
</dbReference>
<dbReference type="InterPro" id="IPR016087">
    <property type="entry name" value="Chalcone_isomerase"/>
</dbReference>
<accession>A0A7W5BYH2</accession>
<organism evidence="3 4">
    <name type="scientific">Halomonas organivorans</name>
    <dbReference type="NCBI Taxonomy" id="257772"/>
    <lineage>
        <taxon>Bacteria</taxon>
        <taxon>Pseudomonadati</taxon>
        <taxon>Pseudomonadota</taxon>
        <taxon>Gammaproteobacteria</taxon>
        <taxon>Oceanospirillales</taxon>
        <taxon>Halomonadaceae</taxon>
        <taxon>Halomonas</taxon>
    </lineage>
</organism>
<dbReference type="InterPro" id="IPR016088">
    <property type="entry name" value="Chalcone_isomerase_3-sand"/>
</dbReference>
<evidence type="ECO:0000256" key="1">
    <source>
        <dbReference type="SAM" id="SignalP"/>
    </source>
</evidence>
<dbReference type="EMBL" id="JACHXM010000009">
    <property type="protein sequence ID" value="MBB3141352.1"/>
    <property type="molecule type" value="Genomic_DNA"/>
</dbReference>
<comment type="caution">
    <text evidence="3">The sequence shown here is derived from an EMBL/GenBank/DDBJ whole genome shotgun (WGS) entry which is preliminary data.</text>
</comment>
<feature type="domain" description="Chalcone isomerase" evidence="2">
    <location>
        <begin position="27"/>
        <end position="187"/>
    </location>
</feature>
<reference evidence="3 4" key="1">
    <citation type="submission" date="2020-08" db="EMBL/GenBank/DDBJ databases">
        <title>Genomic Encyclopedia of Type Strains, Phase III (KMG-III): the genomes of soil and plant-associated and newly described type strains.</title>
        <authorList>
            <person name="Whitman W."/>
        </authorList>
    </citation>
    <scope>NUCLEOTIDE SEQUENCE [LARGE SCALE GENOMIC DNA]</scope>
    <source>
        <strain evidence="3 4">CECT 5995</strain>
    </source>
</reference>
<keyword evidence="1" id="KW-0732">Signal</keyword>
<keyword evidence="4" id="KW-1185">Reference proteome</keyword>
<proteinExistence type="predicted"/>
<gene>
    <name evidence="3" type="ORF">FHR96_002231</name>
</gene>
<evidence type="ECO:0000259" key="2">
    <source>
        <dbReference type="Pfam" id="PF16036"/>
    </source>
</evidence>
<feature type="chain" id="PRO_5031128010" description="Chalcone isomerase domain-containing protein" evidence="1">
    <location>
        <begin position="25"/>
        <end position="188"/>
    </location>
</feature>